<evidence type="ECO:0000256" key="6">
    <source>
        <dbReference type="ARBA" id="ARBA00023136"/>
    </source>
</evidence>
<evidence type="ECO:0000313" key="10">
    <source>
        <dbReference type="Proteomes" id="UP000643810"/>
    </source>
</evidence>
<feature type="domain" description="EamA" evidence="8">
    <location>
        <begin position="18"/>
        <end position="158"/>
    </location>
</feature>
<feature type="transmembrane region" description="Helical" evidence="7">
    <location>
        <begin position="86"/>
        <end position="108"/>
    </location>
</feature>
<comment type="caution">
    <text evidence="9">The sequence shown here is derived from an EMBL/GenBank/DDBJ whole genome shotgun (WGS) entry which is preliminary data.</text>
</comment>
<dbReference type="RefSeq" id="WP_118280528.1">
    <property type="nucleotide sequence ID" value="NZ_JACOPG010000002.1"/>
</dbReference>
<evidence type="ECO:0000313" key="9">
    <source>
        <dbReference type="EMBL" id="MBC5686274.1"/>
    </source>
</evidence>
<name>A0ABR7GFQ7_9FIRM</name>
<keyword evidence="3" id="KW-1003">Cell membrane</keyword>
<feature type="transmembrane region" description="Helical" evidence="7">
    <location>
        <begin position="114"/>
        <end position="133"/>
    </location>
</feature>
<keyword evidence="5 7" id="KW-1133">Transmembrane helix</keyword>
<comment type="similarity">
    <text evidence="2">Belongs to the EamA transporter family.</text>
</comment>
<proteinExistence type="inferred from homology"/>
<protein>
    <submittedName>
        <fullName evidence="9">DMT family transporter</fullName>
    </submittedName>
</protein>
<feature type="transmembrane region" description="Helical" evidence="7">
    <location>
        <begin position="317"/>
        <end position="336"/>
    </location>
</feature>
<feature type="transmembrane region" description="Helical" evidence="7">
    <location>
        <begin position="253"/>
        <end position="280"/>
    </location>
</feature>
<comment type="subcellular location">
    <subcellularLocation>
        <location evidence="1">Cell membrane</location>
        <topology evidence="1">Multi-pass membrane protein</topology>
    </subcellularLocation>
</comment>
<dbReference type="SUPFAM" id="SSF103481">
    <property type="entry name" value="Multidrug resistance efflux transporter EmrE"/>
    <property type="match status" value="1"/>
</dbReference>
<feature type="transmembrane region" description="Helical" evidence="7">
    <location>
        <begin position="9"/>
        <end position="31"/>
    </location>
</feature>
<accession>A0ABR7GFQ7</accession>
<keyword evidence="10" id="KW-1185">Reference proteome</keyword>
<gene>
    <name evidence="9" type="ORF">H8R94_06585</name>
</gene>
<feature type="transmembrane region" description="Helical" evidence="7">
    <location>
        <begin position="211"/>
        <end position="233"/>
    </location>
</feature>
<feature type="transmembrane region" description="Helical" evidence="7">
    <location>
        <begin position="292"/>
        <end position="311"/>
    </location>
</feature>
<evidence type="ECO:0000256" key="2">
    <source>
        <dbReference type="ARBA" id="ARBA00007362"/>
    </source>
</evidence>
<dbReference type="Proteomes" id="UP000643810">
    <property type="component" value="Unassembled WGS sequence"/>
</dbReference>
<dbReference type="Pfam" id="PF00892">
    <property type="entry name" value="EamA"/>
    <property type="match status" value="2"/>
</dbReference>
<evidence type="ECO:0000256" key="5">
    <source>
        <dbReference type="ARBA" id="ARBA00022989"/>
    </source>
</evidence>
<dbReference type="InterPro" id="IPR000620">
    <property type="entry name" value="EamA_dom"/>
</dbReference>
<dbReference type="EMBL" id="JACOPG010000002">
    <property type="protein sequence ID" value="MBC5686274.1"/>
    <property type="molecule type" value="Genomic_DNA"/>
</dbReference>
<sequence>MQQKTERKLVWTNTAVVCLVALLCCFLWGSAFPGIKIGYGIFDISGEQTGLQIIFAGTRFFLAGIMAVVIGSFAHKRPLFPKKTSWLPILHLSLLQTTLQYFFFYIGLGKTSGVKASIIEALNVFVALFVACLLFKQEKLKQNKIIGSILGFAGVFLVEIWGSRGTGSSLGGIGIGEICVFISTVAYAFSSVYLRKYSEQEEPFVLSGYQFIVGGITLILLGFLMCIFLPASLGSGYAAMTTGQVLGAVASHMAGGFFSLKGCGIVLYLAMVSAVAYSLWGVLLKYNPVSKVAVFGFTTPIFGVLLSAILLREADTLRIGVLVISLILVSIGTLMAQKN</sequence>
<reference evidence="9 10" key="1">
    <citation type="submission" date="2020-08" db="EMBL/GenBank/DDBJ databases">
        <title>Genome public.</title>
        <authorList>
            <person name="Liu C."/>
            <person name="Sun Q."/>
        </authorList>
    </citation>
    <scope>NUCLEOTIDE SEQUENCE [LARGE SCALE GENOMIC DNA]</scope>
    <source>
        <strain evidence="9 10">NSJ-9</strain>
    </source>
</reference>
<feature type="domain" description="EamA" evidence="8">
    <location>
        <begin position="175"/>
        <end position="330"/>
    </location>
</feature>
<dbReference type="PANTHER" id="PTHR32322">
    <property type="entry name" value="INNER MEMBRANE TRANSPORTER"/>
    <property type="match status" value="1"/>
</dbReference>
<keyword evidence="4 7" id="KW-0812">Transmembrane</keyword>
<evidence type="ECO:0000256" key="1">
    <source>
        <dbReference type="ARBA" id="ARBA00004651"/>
    </source>
</evidence>
<feature type="transmembrane region" description="Helical" evidence="7">
    <location>
        <begin position="145"/>
        <end position="163"/>
    </location>
</feature>
<feature type="transmembrane region" description="Helical" evidence="7">
    <location>
        <begin position="51"/>
        <end position="74"/>
    </location>
</feature>
<dbReference type="InterPro" id="IPR037185">
    <property type="entry name" value="EmrE-like"/>
</dbReference>
<evidence type="ECO:0000256" key="4">
    <source>
        <dbReference type="ARBA" id="ARBA00022692"/>
    </source>
</evidence>
<organism evidence="9 10">
    <name type="scientific">Roseburia lenta</name>
    <dbReference type="NCBI Taxonomy" id="2763061"/>
    <lineage>
        <taxon>Bacteria</taxon>
        <taxon>Bacillati</taxon>
        <taxon>Bacillota</taxon>
        <taxon>Clostridia</taxon>
        <taxon>Lachnospirales</taxon>
        <taxon>Lachnospiraceae</taxon>
        <taxon>Roseburia</taxon>
    </lineage>
</organism>
<feature type="transmembrane region" description="Helical" evidence="7">
    <location>
        <begin position="169"/>
        <end position="190"/>
    </location>
</feature>
<evidence type="ECO:0000259" key="8">
    <source>
        <dbReference type="Pfam" id="PF00892"/>
    </source>
</evidence>
<dbReference type="InterPro" id="IPR050638">
    <property type="entry name" value="AA-Vitamin_Transporters"/>
</dbReference>
<evidence type="ECO:0000256" key="3">
    <source>
        <dbReference type="ARBA" id="ARBA00022475"/>
    </source>
</evidence>
<keyword evidence="6 7" id="KW-0472">Membrane</keyword>
<dbReference type="PANTHER" id="PTHR32322:SF18">
    <property type="entry name" value="S-ADENOSYLMETHIONINE_S-ADENOSYLHOMOCYSTEINE TRANSPORTER"/>
    <property type="match status" value="1"/>
</dbReference>
<evidence type="ECO:0000256" key="7">
    <source>
        <dbReference type="SAM" id="Phobius"/>
    </source>
</evidence>